<feature type="compositionally biased region" description="Gly residues" evidence="1">
    <location>
        <begin position="418"/>
        <end position="441"/>
    </location>
</feature>
<evidence type="ECO:0000313" key="4">
    <source>
        <dbReference type="Proteomes" id="UP001212841"/>
    </source>
</evidence>
<keyword evidence="2" id="KW-1133">Transmembrane helix</keyword>
<keyword evidence="2" id="KW-0472">Membrane</keyword>
<feature type="transmembrane region" description="Helical" evidence="2">
    <location>
        <begin position="115"/>
        <end position="137"/>
    </location>
</feature>
<feature type="region of interest" description="Disordered" evidence="1">
    <location>
        <begin position="29"/>
        <end position="51"/>
    </location>
</feature>
<keyword evidence="2" id="KW-0812">Transmembrane</keyword>
<dbReference type="EMBL" id="JADGJD010000418">
    <property type="protein sequence ID" value="KAJ3051252.1"/>
    <property type="molecule type" value="Genomic_DNA"/>
</dbReference>
<evidence type="ECO:0000256" key="2">
    <source>
        <dbReference type="SAM" id="Phobius"/>
    </source>
</evidence>
<reference evidence="3" key="1">
    <citation type="submission" date="2020-05" db="EMBL/GenBank/DDBJ databases">
        <title>Phylogenomic resolution of chytrid fungi.</title>
        <authorList>
            <person name="Stajich J.E."/>
            <person name="Amses K."/>
            <person name="Simmons R."/>
            <person name="Seto K."/>
            <person name="Myers J."/>
            <person name="Bonds A."/>
            <person name="Quandt C.A."/>
            <person name="Barry K."/>
            <person name="Liu P."/>
            <person name="Grigoriev I."/>
            <person name="Longcore J.E."/>
            <person name="James T.Y."/>
        </authorList>
    </citation>
    <scope>NUCLEOTIDE SEQUENCE</scope>
    <source>
        <strain evidence="3">JEL0318</strain>
    </source>
</reference>
<organism evidence="3 4">
    <name type="scientific">Rhizophlyctis rosea</name>
    <dbReference type="NCBI Taxonomy" id="64517"/>
    <lineage>
        <taxon>Eukaryota</taxon>
        <taxon>Fungi</taxon>
        <taxon>Fungi incertae sedis</taxon>
        <taxon>Chytridiomycota</taxon>
        <taxon>Chytridiomycota incertae sedis</taxon>
        <taxon>Chytridiomycetes</taxon>
        <taxon>Rhizophlyctidales</taxon>
        <taxon>Rhizophlyctidaceae</taxon>
        <taxon>Rhizophlyctis</taxon>
    </lineage>
</organism>
<proteinExistence type="predicted"/>
<feature type="transmembrane region" description="Helical" evidence="2">
    <location>
        <begin position="157"/>
        <end position="179"/>
    </location>
</feature>
<feature type="compositionally biased region" description="Polar residues" evidence="1">
    <location>
        <begin position="40"/>
        <end position="51"/>
    </location>
</feature>
<feature type="region of interest" description="Disordered" evidence="1">
    <location>
        <begin position="371"/>
        <end position="442"/>
    </location>
</feature>
<gene>
    <name evidence="3" type="ORF">HK097_007770</name>
</gene>
<comment type="caution">
    <text evidence="3">The sequence shown here is derived from an EMBL/GenBank/DDBJ whole genome shotgun (WGS) entry which is preliminary data.</text>
</comment>
<feature type="transmembrane region" description="Helical" evidence="2">
    <location>
        <begin position="225"/>
        <end position="248"/>
    </location>
</feature>
<dbReference type="Proteomes" id="UP001212841">
    <property type="component" value="Unassembled WGS sequence"/>
</dbReference>
<evidence type="ECO:0000256" key="1">
    <source>
        <dbReference type="SAM" id="MobiDB-lite"/>
    </source>
</evidence>
<feature type="transmembrane region" description="Helical" evidence="2">
    <location>
        <begin position="191"/>
        <end position="213"/>
    </location>
</feature>
<sequence>MARSLQFYFEYRVNQAKLFGQGAGPPASLSTEVFAPPSPRDSSTSQTFSPNAHNESMFDAEAAFGTTTTLPPVAYGHAGNGGAGHVVRPALMKAEDRLKGDFYWNHKGKVGNSTLWKIFGGVIAFDVLSLVIVQAYTPTFRIWPEIDVNWCVSNYEYFPMYVAIALYCVFVCPIILWKLRTVRDTRGHRTDMLMSVVGGLFCYIMFLVWNFIVPEDVWGKWWPRLLFHCMFMNIGHFASVILPVYQCIRDDRMLSSKHLLLNMESFMKVLNDPQLFQEFKNFTALGRLEYGFRPRLPHVENSILHNFTDFCVESPLFFEAYQELQVVAATVCSRTGLLPRGVSVHCSNIAASTVPTNFHHLKQRLGVLTISRRSSDHPRPSSILSSRRESSSPASIPASVTSPLHIAPSSAEEIATINGGGGSGGVNGNGGGGNGNGGAEEGVGWWEKAQREAGGLMF</sequence>
<feature type="compositionally biased region" description="Low complexity" evidence="1">
    <location>
        <begin position="380"/>
        <end position="403"/>
    </location>
</feature>
<evidence type="ECO:0000313" key="3">
    <source>
        <dbReference type="EMBL" id="KAJ3051252.1"/>
    </source>
</evidence>
<name>A0AAD5SD64_9FUNG</name>
<evidence type="ECO:0008006" key="5">
    <source>
        <dbReference type="Google" id="ProtNLM"/>
    </source>
</evidence>
<protein>
    <recommendedName>
        <fullName evidence="5">RGS domain-containing protein</fullName>
    </recommendedName>
</protein>
<keyword evidence="4" id="KW-1185">Reference proteome</keyword>
<dbReference type="AlphaFoldDB" id="A0AAD5SD64"/>
<accession>A0AAD5SD64</accession>